<organism evidence="1">
    <name type="scientific">Ceratitis capitata</name>
    <name type="common">Mediterranean fruit fly</name>
    <name type="synonym">Tephritis capitata</name>
    <dbReference type="NCBI Taxonomy" id="7213"/>
    <lineage>
        <taxon>Eukaryota</taxon>
        <taxon>Metazoa</taxon>
        <taxon>Ecdysozoa</taxon>
        <taxon>Arthropoda</taxon>
        <taxon>Hexapoda</taxon>
        <taxon>Insecta</taxon>
        <taxon>Pterygota</taxon>
        <taxon>Neoptera</taxon>
        <taxon>Endopterygota</taxon>
        <taxon>Diptera</taxon>
        <taxon>Brachycera</taxon>
        <taxon>Muscomorpha</taxon>
        <taxon>Tephritoidea</taxon>
        <taxon>Tephritidae</taxon>
        <taxon>Ceratitis</taxon>
        <taxon>Ceratitis</taxon>
    </lineage>
</organism>
<dbReference type="Gene3D" id="3.20.20.370">
    <property type="entry name" value="Glycoside hydrolase/deacetylase"/>
    <property type="match status" value="1"/>
</dbReference>
<dbReference type="SUPFAM" id="SSF88713">
    <property type="entry name" value="Glycoside hydrolase/deacetylase"/>
    <property type="match status" value="1"/>
</dbReference>
<proteinExistence type="evidence at transcript level"/>
<dbReference type="PANTHER" id="PTHR45985:SF12">
    <property type="entry name" value="CHITIN DEACETYLASE-LIKE 5, ISOFORM B"/>
    <property type="match status" value="1"/>
</dbReference>
<reference evidence="1" key="2">
    <citation type="journal article" date="2014" name="BMC Genomics">
        <title>A genomic perspective to assessing quality of mass-reared SIT flies used in Mediterranean fruit fly (Ceratitis capitata) eradication in California.</title>
        <authorList>
            <person name="Calla B."/>
            <person name="Hall B."/>
            <person name="Hou S."/>
            <person name="Geib S.M."/>
        </authorList>
    </citation>
    <scope>NUCLEOTIDE SEQUENCE</scope>
</reference>
<dbReference type="PANTHER" id="PTHR45985">
    <property type="match status" value="1"/>
</dbReference>
<reference evidence="1" key="1">
    <citation type="submission" date="2013-07" db="EMBL/GenBank/DDBJ databases">
        <authorList>
            <person name="Geib S."/>
        </authorList>
    </citation>
    <scope>NUCLEOTIDE SEQUENCE</scope>
</reference>
<dbReference type="OrthoDB" id="504708at2759"/>
<name>W8BE79_CERCA</name>
<dbReference type="EMBL" id="GAMC01009608">
    <property type="protein sequence ID" value="JAB96947.1"/>
    <property type="molecule type" value="mRNA"/>
</dbReference>
<accession>W8BE79</accession>
<dbReference type="GO" id="GO:0005975">
    <property type="term" value="P:carbohydrate metabolic process"/>
    <property type="evidence" value="ECO:0007669"/>
    <property type="project" value="InterPro"/>
</dbReference>
<sequence length="274" mass="31790">MASHTVSHSFGEQFSQKKWTREIAGQREILAAYGGVKLSDVRGMRAPFLSVGGNKMYKMLYDSNFTYDSSLPVYENRPPSWPYTFDYKIFHDCMIPPCPTRSYPGVWQVPMVMWQDLNGGRCSMGDACSNPSESDGVQKMIMKNFERHYTTNRAPFGLFYHAAWFTQPHHKEGFIKFLDAINQMPDVWIVTNWQMLQWVRDPTPISRINSFQPFQCDYSDRPKRCNNPKVCNLWHKSGVRYMKTCQPCPDIYPWTGKSGIRSSRIDNEIEDSTA</sequence>
<evidence type="ECO:0000313" key="1">
    <source>
        <dbReference type="EMBL" id="JAB96947.1"/>
    </source>
</evidence>
<evidence type="ECO:0008006" key="2">
    <source>
        <dbReference type="Google" id="ProtNLM"/>
    </source>
</evidence>
<dbReference type="AlphaFoldDB" id="W8BE79"/>
<dbReference type="InterPro" id="IPR052740">
    <property type="entry name" value="CE4"/>
</dbReference>
<dbReference type="GO" id="GO:0016787">
    <property type="term" value="F:hydrolase activity"/>
    <property type="evidence" value="ECO:0007669"/>
    <property type="project" value="UniProtKB-ARBA"/>
</dbReference>
<dbReference type="InterPro" id="IPR011330">
    <property type="entry name" value="Glyco_hydro/deAcase_b/a-brl"/>
</dbReference>
<protein>
    <recommendedName>
        <fullName evidence="2">NodB homology domain-containing protein</fullName>
    </recommendedName>
</protein>